<feature type="compositionally biased region" description="Polar residues" evidence="1">
    <location>
        <begin position="366"/>
        <end position="377"/>
    </location>
</feature>
<feature type="region of interest" description="Disordered" evidence="1">
    <location>
        <begin position="363"/>
        <end position="447"/>
    </location>
</feature>
<organism evidence="2">
    <name type="scientific">Chromera velia CCMP2878</name>
    <dbReference type="NCBI Taxonomy" id="1169474"/>
    <lineage>
        <taxon>Eukaryota</taxon>
        <taxon>Sar</taxon>
        <taxon>Alveolata</taxon>
        <taxon>Colpodellida</taxon>
        <taxon>Chromeraceae</taxon>
        <taxon>Chromera</taxon>
    </lineage>
</organism>
<dbReference type="VEuPathDB" id="CryptoDB:Cvel_12649"/>
<sequence>MRSAPHTEREAKRDEVDTSECVLLVKRDPPLSSLGIFEEKLKGEDQASPGTTGEERVVGRRRGITRRCLRFLRRRKKEGDGGDGDEEDAELVSDHTQGCVAVDGDGRPIPSALFVLYEQMMVLSEFLATASPRRRLFLGNGVGTLQSFLSYSHSPTVCPKRSDSDKVSKAFCFHGVERDGEVIALAEKYFLQPLAHSVESPLLTFHCDAETFIERAGAEGLDAYDVVFVDLCDEGKDSEVLEETETFGLFAPPVSFLSEQNLRKVSGIMSGGGIMVANVLPIVSRERTQKREGEAGEEEAGGGLSSSVGASNGRTTEEEEREKVRKRVDSLLKRVFTQVVWICTELRGCENMVVVALKDKDPLAQSDRSAPPQTQSRGPPAAEGPGIPSAPGTQNQSSDTGRKRRREVDVQKARISDAKTARSGGALRDEDGAEGEQKEKEKEKESECLPLKLKRRFDVWLQLQPECVRTLSVARSLKLQVY</sequence>
<dbReference type="InterPro" id="IPR029063">
    <property type="entry name" value="SAM-dependent_MTases_sf"/>
</dbReference>
<name>A0A0K6SB03_9ALVE</name>
<feature type="region of interest" description="Disordered" evidence="1">
    <location>
        <begin position="288"/>
        <end position="325"/>
    </location>
</feature>
<feature type="region of interest" description="Disordered" evidence="1">
    <location>
        <begin position="36"/>
        <end position="59"/>
    </location>
</feature>
<dbReference type="EMBL" id="CDMZ01005771">
    <property type="protein sequence ID" value="CUC10826.1"/>
    <property type="molecule type" value="Genomic_DNA"/>
</dbReference>
<dbReference type="SUPFAM" id="SSF53335">
    <property type="entry name" value="S-adenosyl-L-methionine-dependent methyltransferases"/>
    <property type="match status" value="1"/>
</dbReference>
<proteinExistence type="predicted"/>
<evidence type="ECO:0000313" key="2">
    <source>
        <dbReference type="EMBL" id="CUC10826.1"/>
    </source>
</evidence>
<feature type="compositionally biased region" description="Basic and acidic residues" evidence="1">
    <location>
        <begin position="427"/>
        <end position="447"/>
    </location>
</feature>
<feature type="compositionally biased region" description="Basic and acidic residues" evidence="1">
    <location>
        <begin position="406"/>
        <end position="420"/>
    </location>
</feature>
<reference evidence="2" key="1">
    <citation type="submission" date="2014-11" db="EMBL/GenBank/DDBJ databases">
        <title>Molecular phylogeny of cliff fern family Woodsiaceae with morphological implications.</title>
        <authorList>
            <person name="Shao Y.-Z."/>
            <person name="Wei R."/>
            <person name="Zhang X.-C."/>
        </authorList>
    </citation>
    <scope>NUCLEOTIDE SEQUENCE</scope>
</reference>
<dbReference type="AlphaFoldDB" id="A0A0K6SB03"/>
<gene>
    <name evidence="2" type="ORF">Cvel_12649.t1.CR1</name>
</gene>
<dbReference type="Gene3D" id="3.40.50.150">
    <property type="entry name" value="Vaccinia Virus protein VP39"/>
    <property type="match status" value="1"/>
</dbReference>
<accession>A0A0K6SB03</accession>
<evidence type="ECO:0000256" key="1">
    <source>
        <dbReference type="SAM" id="MobiDB-lite"/>
    </source>
</evidence>
<protein>
    <submittedName>
        <fullName evidence="2">Uncharacterized protein</fullName>
    </submittedName>
</protein>